<reference evidence="1" key="1">
    <citation type="journal article" date="2011" name="PLoS Genet.">
        <title>Parallel evolution of a type IV secretion system in radiating lineages of the host-restricted bacterial pathogen Bartonella.</title>
        <authorList>
            <person name="Engel P."/>
            <person name="Salzburger W."/>
            <person name="Liesch M."/>
            <person name="Chang C.C."/>
            <person name="Maruyama S."/>
            <person name="Lanz C."/>
            <person name="Calteau A."/>
            <person name="Lajus A."/>
            <person name="Medigue C."/>
            <person name="Schuster S.C."/>
            <person name="Dehio C."/>
        </authorList>
    </citation>
    <scope>NUCLEOTIDE SEQUENCE</scope>
    <source>
        <strain evidence="1">ATCC BAA-1498</strain>
    </source>
</reference>
<sequence>MRVVFLANKALILSLIEKGYSLKEILRKNPTLNISYDALASYVRKYFKTKPAAIITQTSLPISVDPIKKNQCRMYLNTTQTKN</sequence>
<keyword evidence="3" id="KW-1185">Reference proteome</keyword>
<evidence type="ECO:0000313" key="1">
    <source>
        <dbReference type="EMBL" id="CBI77324.1"/>
    </source>
</evidence>
<dbReference type="EMBL" id="AHPK01000012">
    <property type="protein sequence ID" value="KEC55612.1"/>
    <property type="molecule type" value="Genomic_DNA"/>
</dbReference>
<name>E6YKD6_9HYPH</name>
<organism evidence="1">
    <name type="scientific">Bartonella rochalimae ATCC BAA-1498</name>
    <dbReference type="NCBI Taxonomy" id="685782"/>
    <lineage>
        <taxon>Bacteria</taxon>
        <taxon>Pseudomonadati</taxon>
        <taxon>Pseudomonadota</taxon>
        <taxon>Alphaproteobacteria</taxon>
        <taxon>Hyphomicrobiales</taxon>
        <taxon>Bartonellaceae</taxon>
        <taxon>Bartonella</taxon>
    </lineage>
</organism>
<gene>
    <name evidence="1" type="ORF">BARRO_10257</name>
    <name evidence="2" type="ORF">O99_00649</name>
</gene>
<dbReference type="EMBL" id="FN645455">
    <property type="protein sequence ID" value="CBI77324.1"/>
    <property type="molecule type" value="Genomic_DNA"/>
</dbReference>
<reference evidence="2 3" key="2">
    <citation type="submission" date="2012-04" db="EMBL/GenBank/DDBJ databases">
        <title>The Genome Sequence of Bartonella rochalimae BMGH.</title>
        <authorList>
            <consortium name="The Broad Institute Genome Sequencing Platform"/>
            <consortium name="The Broad Institute Genome Sequencing Center for Infectious Disease"/>
            <person name="Feldgarden M."/>
            <person name="Kirby J."/>
            <person name="Kosoy M."/>
            <person name="Birtles R."/>
            <person name="Probert W.S."/>
            <person name="Chiaraviglio L."/>
            <person name="Walker B."/>
            <person name="Young S.K."/>
            <person name="Zeng Q."/>
            <person name="Gargeya S."/>
            <person name="Fitzgerald M."/>
            <person name="Haas B."/>
            <person name="Abouelleil A."/>
            <person name="Alvarado L."/>
            <person name="Arachchi H.M."/>
            <person name="Berlin A.M."/>
            <person name="Chapman S.B."/>
            <person name="Goldberg J."/>
            <person name="Griggs A."/>
            <person name="Gujja S."/>
            <person name="Hansen M."/>
            <person name="Howarth C."/>
            <person name="Imamovic A."/>
            <person name="Larimer J."/>
            <person name="McCowen C."/>
            <person name="Montmayeur A."/>
            <person name="Murphy C."/>
            <person name="Neiman D."/>
            <person name="Pearson M."/>
            <person name="Priest M."/>
            <person name="Roberts A."/>
            <person name="Saif S."/>
            <person name="Shea T."/>
            <person name="Sisk P."/>
            <person name="Sykes S."/>
            <person name="Wortman J."/>
            <person name="Nusbaum C."/>
            <person name="Birren B."/>
        </authorList>
    </citation>
    <scope>NUCLEOTIDE SEQUENCE [LARGE SCALE GENOMIC DNA]</scope>
    <source>
        <strain evidence="2 3">ATCC BAA-1498</strain>
    </source>
</reference>
<proteinExistence type="predicted"/>
<evidence type="ECO:0000313" key="3">
    <source>
        <dbReference type="Proteomes" id="UP000027336"/>
    </source>
</evidence>
<dbReference type="AlphaFoldDB" id="E6YKD6"/>
<dbReference type="HOGENOM" id="CLU_2258201_0_0_5"/>
<dbReference type="Proteomes" id="UP000027336">
    <property type="component" value="Unassembled WGS sequence"/>
</dbReference>
<evidence type="ECO:0000313" key="2">
    <source>
        <dbReference type="EMBL" id="KEC55612.1"/>
    </source>
</evidence>
<protein>
    <submittedName>
        <fullName evidence="1">Uncharacterized protein</fullName>
    </submittedName>
</protein>
<dbReference type="eggNOG" id="ENOG503143H">
    <property type="taxonomic scope" value="Bacteria"/>
</dbReference>
<accession>E6YKD6</accession>
<dbReference type="PATRIC" id="fig|685782.3.peg.665"/>